<dbReference type="CDD" id="cd07341">
    <property type="entry name" value="M56_BlaR1_MecR1_like"/>
    <property type="match status" value="1"/>
</dbReference>
<dbReference type="EMBL" id="FRAH01000028">
    <property type="protein sequence ID" value="SHK46280.1"/>
    <property type="molecule type" value="Genomic_DNA"/>
</dbReference>
<evidence type="ECO:0000313" key="3">
    <source>
        <dbReference type="EMBL" id="SHK46280.1"/>
    </source>
</evidence>
<dbReference type="InterPro" id="IPR008756">
    <property type="entry name" value="Peptidase_M56"/>
</dbReference>
<keyword evidence="1" id="KW-0812">Transmembrane</keyword>
<accession>A0A1M6SNR6</accession>
<feature type="transmembrane region" description="Helical" evidence="1">
    <location>
        <begin position="104"/>
        <end position="123"/>
    </location>
</feature>
<evidence type="ECO:0000256" key="1">
    <source>
        <dbReference type="SAM" id="Phobius"/>
    </source>
</evidence>
<reference evidence="3 4" key="1">
    <citation type="submission" date="2016-11" db="EMBL/GenBank/DDBJ databases">
        <authorList>
            <person name="Jaros S."/>
            <person name="Januszkiewicz K."/>
            <person name="Wedrychowicz H."/>
        </authorList>
    </citation>
    <scope>NUCLEOTIDE SEQUENCE [LARGE SCALE GENOMIC DNA]</scope>
    <source>
        <strain evidence="3 4">DSM 14214</strain>
    </source>
</reference>
<feature type="transmembrane region" description="Helical" evidence="1">
    <location>
        <begin position="306"/>
        <end position="327"/>
    </location>
</feature>
<dbReference type="PANTHER" id="PTHR34978:SF3">
    <property type="entry name" value="SLR0241 PROTEIN"/>
    <property type="match status" value="1"/>
</dbReference>
<dbReference type="Proteomes" id="UP000183975">
    <property type="component" value="Unassembled WGS sequence"/>
</dbReference>
<protein>
    <submittedName>
        <fullName evidence="3">Signal transducer regulating beta-lactamase production, contains metallopeptidase domain</fullName>
    </submittedName>
</protein>
<feature type="transmembrane region" description="Helical" evidence="1">
    <location>
        <begin position="41"/>
        <end position="59"/>
    </location>
</feature>
<keyword evidence="4" id="KW-1185">Reference proteome</keyword>
<dbReference type="Gene3D" id="3.30.2010.10">
    <property type="entry name" value="Metalloproteases ('zincins'), catalytic domain"/>
    <property type="match status" value="1"/>
</dbReference>
<feature type="transmembrane region" description="Helical" evidence="1">
    <location>
        <begin position="6"/>
        <end position="29"/>
    </location>
</feature>
<dbReference type="Pfam" id="PF05569">
    <property type="entry name" value="Peptidase_M56"/>
    <property type="match status" value="1"/>
</dbReference>
<keyword evidence="1" id="KW-1133">Transmembrane helix</keyword>
<proteinExistence type="predicted"/>
<organism evidence="3 4">
    <name type="scientific">Anaerotignum lactatifermentans DSM 14214</name>
    <dbReference type="NCBI Taxonomy" id="1121323"/>
    <lineage>
        <taxon>Bacteria</taxon>
        <taxon>Bacillati</taxon>
        <taxon>Bacillota</taxon>
        <taxon>Clostridia</taxon>
        <taxon>Lachnospirales</taxon>
        <taxon>Anaerotignaceae</taxon>
        <taxon>Anaerotignum</taxon>
    </lineage>
</organism>
<gene>
    <name evidence="3" type="ORF">SAMN02745138_01762</name>
</gene>
<evidence type="ECO:0000313" key="4">
    <source>
        <dbReference type="Proteomes" id="UP000183975"/>
    </source>
</evidence>
<dbReference type="PANTHER" id="PTHR34978">
    <property type="entry name" value="POSSIBLE SENSOR-TRANSDUCER PROTEIN BLAR"/>
    <property type="match status" value="1"/>
</dbReference>
<dbReference type="OrthoDB" id="9770467at2"/>
<dbReference type="InterPro" id="IPR052173">
    <property type="entry name" value="Beta-lactam_resp_regulator"/>
</dbReference>
<feature type="domain" description="Peptidase M56" evidence="2">
    <location>
        <begin position="12"/>
        <end position="276"/>
    </location>
</feature>
<sequence length="359" mass="41711">MELIINRAFVCVLLLSVSGFIASSIYLLLEKFIYRITSARFMVLINTVVLLAFVIPFYFPVSILDKSEYYFMHYDLVIMKGADRCSNFAAYWRSAFPYMHYIDMIWFAVAVLFLVTKAMLYVYTISSIKRKCFTIESDNWLDAFEKISMEQPKQNVVLVASNDTRSPFAVGIMQKYIVIPAIMINTLDEEEIDFILRHEYCHALRNDVARKVIIVIFSCLNWFNPLYFLLKANLSAWIEIACDEMVTKSFDERQRKKYAGLIIKVLSLQNVPKEKHFYCICYSGDGIKSYKRRILEVLQEKKRKGILGKTIVSVLTIFLLIFGNMIAKEADIPVNMLFSDNVVVYDLNDPNLTIEIIEK</sequence>
<dbReference type="RefSeq" id="WP_072850992.1">
    <property type="nucleotide sequence ID" value="NZ_FRAH01000028.1"/>
</dbReference>
<name>A0A1M6SNR6_9FIRM</name>
<dbReference type="AlphaFoldDB" id="A0A1M6SNR6"/>
<evidence type="ECO:0000259" key="2">
    <source>
        <dbReference type="Pfam" id="PF05569"/>
    </source>
</evidence>
<keyword evidence="1" id="KW-0472">Membrane</keyword>